<dbReference type="PANTHER" id="PTHR43574">
    <property type="entry name" value="EPIMERASE-RELATED"/>
    <property type="match status" value="1"/>
</dbReference>
<dbReference type="CDD" id="cd05253">
    <property type="entry name" value="UDP_GE_SDE_e"/>
    <property type="match status" value="1"/>
</dbReference>
<keyword evidence="4" id="KW-1185">Reference proteome</keyword>
<evidence type="ECO:0000259" key="2">
    <source>
        <dbReference type="Pfam" id="PF01370"/>
    </source>
</evidence>
<dbReference type="RefSeq" id="WP_290246521.1">
    <property type="nucleotide sequence ID" value="NZ_JAUFQT010000001.1"/>
</dbReference>
<dbReference type="Proteomes" id="UP001589654">
    <property type="component" value="Unassembled WGS sequence"/>
</dbReference>
<accession>A0ABV5J4H5</accession>
<reference evidence="3 4" key="1">
    <citation type="submission" date="2024-09" db="EMBL/GenBank/DDBJ databases">
        <authorList>
            <person name="Sun Q."/>
            <person name="Mori K."/>
        </authorList>
    </citation>
    <scope>NUCLEOTIDE SEQUENCE [LARGE SCALE GENOMIC DNA]</scope>
    <source>
        <strain evidence="3 4">CECT 7682</strain>
    </source>
</reference>
<organism evidence="3 4">
    <name type="scientific">Echinicola jeungdonensis</name>
    <dbReference type="NCBI Taxonomy" id="709343"/>
    <lineage>
        <taxon>Bacteria</taxon>
        <taxon>Pseudomonadati</taxon>
        <taxon>Bacteroidota</taxon>
        <taxon>Cytophagia</taxon>
        <taxon>Cytophagales</taxon>
        <taxon>Cyclobacteriaceae</taxon>
        <taxon>Echinicola</taxon>
    </lineage>
</organism>
<proteinExistence type="predicted"/>
<dbReference type="EMBL" id="JBHMEW010000042">
    <property type="protein sequence ID" value="MFB9211105.1"/>
    <property type="molecule type" value="Genomic_DNA"/>
</dbReference>
<dbReference type="InterPro" id="IPR036291">
    <property type="entry name" value="NAD(P)-bd_dom_sf"/>
</dbReference>
<dbReference type="PRINTS" id="PR01713">
    <property type="entry name" value="NUCEPIMERASE"/>
</dbReference>
<evidence type="ECO:0000313" key="4">
    <source>
        <dbReference type="Proteomes" id="UP001589654"/>
    </source>
</evidence>
<name>A0ABV5J4H5_9BACT</name>
<comment type="caution">
    <text evidence="3">The sequence shown here is derived from an EMBL/GenBank/DDBJ whole genome shotgun (WGS) entry which is preliminary data.</text>
</comment>
<dbReference type="Gene3D" id="3.40.50.720">
    <property type="entry name" value="NAD(P)-binding Rossmann-like Domain"/>
    <property type="match status" value="1"/>
</dbReference>
<keyword evidence="1" id="KW-0520">NAD</keyword>
<sequence>MKILITGTAGFIGFHLAQMLLERGDTVVGLDSINDYYDIQLKYGRLAMTGIPYDKIKYGKVVHSDVYPNYRFIQLNLEDKSGIDRLFEEEQFDAVVNLAAQAGVRYSLENPLAYIDSNIVGFTHILEACRNHNTGHLVYASSSSVYGANSQMPFSTSHSVNHPVSLYAASKKSNELMAHTYSHLFNIPTTGLRFFTVYGPWGRPDMAPMIFTSKIIKGDPIKVFNYGDMQRDFTFIDDIVEGIVSVIDNPPKGNPDWNGEAPDPSSAKAPYKIYNIGNSNPVKLMDFIETIENNLGIKAKKELLPIQPGDVPSTYADTSELENDLGYKPETSIDQGVKEFVKWYRDFYKESKSIVESQES</sequence>
<dbReference type="Pfam" id="PF01370">
    <property type="entry name" value="Epimerase"/>
    <property type="match status" value="1"/>
</dbReference>
<evidence type="ECO:0000313" key="3">
    <source>
        <dbReference type="EMBL" id="MFB9211105.1"/>
    </source>
</evidence>
<dbReference type="SUPFAM" id="SSF51735">
    <property type="entry name" value="NAD(P)-binding Rossmann-fold domains"/>
    <property type="match status" value="1"/>
</dbReference>
<protein>
    <submittedName>
        <fullName evidence="3">NAD-dependent epimerase</fullName>
    </submittedName>
</protein>
<gene>
    <name evidence="3" type="ORF">ACFFUR_04750</name>
</gene>
<feature type="domain" description="NAD-dependent epimerase/dehydratase" evidence="2">
    <location>
        <begin position="3"/>
        <end position="255"/>
    </location>
</feature>
<evidence type="ECO:0000256" key="1">
    <source>
        <dbReference type="ARBA" id="ARBA00023027"/>
    </source>
</evidence>
<dbReference type="InterPro" id="IPR001509">
    <property type="entry name" value="Epimerase_deHydtase"/>
</dbReference>